<evidence type="ECO:0000313" key="4">
    <source>
        <dbReference type="EMBL" id="AYD40494.1"/>
    </source>
</evidence>
<proteinExistence type="predicted"/>
<keyword evidence="1" id="KW-0547">Nucleotide-binding</keyword>
<dbReference type="Pfam" id="PF00158">
    <property type="entry name" value="Sigma54_activat"/>
    <property type="match status" value="1"/>
</dbReference>
<dbReference type="PANTHER" id="PTHR32071">
    <property type="entry name" value="TRANSCRIPTIONAL REGULATORY PROTEIN"/>
    <property type="match status" value="1"/>
</dbReference>
<evidence type="ECO:0000313" key="5">
    <source>
        <dbReference type="Proteomes" id="UP000266301"/>
    </source>
</evidence>
<dbReference type="Proteomes" id="UP000266301">
    <property type="component" value="Chromosome"/>
</dbReference>
<evidence type="ECO:0000259" key="3">
    <source>
        <dbReference type="PROSITE" id="PS50045"/>
    </source>
</evidence>
<dbReference type="PROSITE" id="PS50045">
    <property type="entry name" value="SIGMA54_INTERACT_4"/>
    <property type="match status" value="1"/>
</dbReference>
<dbReference type="AlphaFoldDB" id="A0A386H4D3"/>
<dbReference type="SUPFAM" id="SSF52540">
    <property type="entry name" value="P-loop containing nucleoside triphosphate hydrolases"/>
    <property type="match status" value="1"/>
</dbReference>
<dbReference type="GO" id="GO:0006355">
    <property type="term" value="P:regulation of DNA-templated transcription"/>
    <property type="evidence" value="ECO:0007669"/>
    <property type="project" value="InterPro"/>
</dbReference>
<dbReference type="OrthoDB" id="9803970at2"/>
<keyword evidence="2" id="KW-0067">ATP-binding</keyword>
<dbReference type="GO" id="GO:0005524">
    <property type="term" value="F:ATP binding"/>
    <property type="evidence" value="ECO:0007669"/>
    <property type="project" value="UniProtKB-KW"/>
</dbReference>
<dbReference type="InterPro" id="IPR002078">
    <property type="entry name" value="Sigma_54_int"/>
</dbReference>
<name>A0A386H4D3_9CLOT</name>
<organism evidence="4 5">
    <name type="scientific">Clostridium fermenticellae</name>
    <dbReference type="NCBI Taxonomy" id="2068654"/>
    <lineage>
        <taxon>Bacteria</taxon>
        <taxon>Bacillati</taxon>
        <taxon>Bacillota</taxon>
        <taxon>Clostridia</taxon>
        <taxon>Eubacteriales</taxon>
        <taxon>Clostridiaceae</taxon>
        <taxon>Clostridium</taxon>
    </lineage>
</organism>
<dbReference type="InterPro" id="IPR025662">
    <property type="entry name" value="Sigma_54_int_dom_ATP-bd_1"/>
</dbReference>
<dbReference type="Gene3D" id="3.40.50.300">
    <property type="entry name" value="P-loop containing nucleotide triphosphate hydrolases"/>
    <property type="match status" value="1"/>
</dbReference>
<evidence type="ECO:0000256" key="1">
    <source>
        <dbReference type="ARBA" id="ARBA00022741"/>
    </source>
</evidence>
<feature type="domain" description="Sigma-54 factor interaction" evidence="3">
    <location>
        <begin position="56"/>
        <end position="116"/>
    </location>
</feature>
<reference evidence="4 5" key="1">
    <citation type="journal article" date="2019" name="Int. J. Syst. Evol. Microbiol.">
        <title>Clostridium fermenticellae sp. nov., isolated from the mud in a fermentation cellar for the production of the Chinese liquor, baijiu.</title>
        <authorList>
            <person name="Xu P.X."/>
            <person name="Chai L.J."/>
            <person name="Qiu T."/>
            <person name="Zhang X.J."/>
            <person name="Lu Z.M."/>
            <person name="Xiao C."/>
            <person name="Wang S.T."/>
            <person name="Shen C.H."/>
            <person name="Shi J.S."/>
            <person name="Xu Z.H."/>
        </authorList>
    </citation>
    <scope>NUCLEOTIDE SEQUENCE [LARGE SCALE GENOMIC DNA]</scope>
    <source>
        <strain evidence="4 5">JN500901</strain>
    </source>
</reference>
<keyword evidence="5" id="KW-1185">Reference proteome</keyword>
<protein>
    <recommendedName>
        <fullName evidence="3">Sigma-54 factor interaction domain-containing protein</fullName>
    </recommendedName>
</protein>
<dbReference type="CDD" id="cd00009">
    <property type="entry name" value="AAA"/>
    <property type="match status" value="1"/>
</dbReference>
<accession>A0A386H4D3</accession>
<dbReference type="KEGG" id="cfer:D4Z93_08130"/>
<evidence type="ECO:0000256" key="2">
    <source>
        <dbReference type="ARBA" id="ARBA00022840"/>
    </source>
</evidence>
<sequence length="116" mass="13249">MKNINESHEVIYVVENCRDISEATQLKNTIQSINRKVRKLKKKNGYFNTTNSVNSVKFKSKKMKELLVSIGKLSIRDINLLLLGESGTGKTFLANRIYDLSLRKNKPFVTINCRTG</sequence>
<gene>
    <name evidence="4" type="ORF">D4Z93_08130</name>
</gene>
<dbReference type="InterPro" id="IPR027417">
    <property type="entry name" value="P-loop_NTPase"/>
</dbReference>
<dbReference type="PROSITE" id="PS00675">
    <property type="entry name" value="SIGMA54_INTERACT_1"/>
    <property type="match status" value="1"/>
</dbReference>
<dbReference type="EMBL" id="CP032416">
    <property type="protein sequence ID" value="AYD40494.1"/>
    <property type="molecule type" value="Genomic_DNA"/>
</dbReference>